<evidence type="ECO:0000313" key="2">
    <source>
        <dbReference type="EMBL" id="TDC53530.1"/>
    </source>
</evidence>
<dbReference type="EMBL" id="SMKL01000008">
    <property type="protein sequence ID" value="TDC53530.1"/>
    <property type="molecule type" value="Genomic_DNA"/>
</dbReference>
<dbReference type="SMART" id="SM00450">
    <property type="entry name" value="RHOD"/>
    <property type="match status" value="1"/>
</dbReference>
<reference evidence="2 3" key="1">
    <citation type="submission" date="2019-02" db="EMBL/GenBank/DDBJ databases">
        <title>Draft genome sequences of novel Actinobacteria.</title>
        <authorList>
            <person name="Sahin N."/>
            <person name="Ay H."/>
            <person name="Saygin H."/>
        </authorList>
    </citation>
    <scope>NUCLEOTIDE SEQUENCE [LARGE SCALE GENOMIC DNA]</scope>
    <source>
        <strain evidence="2 3">KC603</strain>
    </source>
</reference>
<feature type="domain" description="Rhodanese" evidence="1">
    <location>
        <begin position="121"/>
        <end position="218"/>
    </location>
</feature>
<organism evidence="2 3">
    <name type="scientific">Jiangella ureilytica</name>
    <dbReference type="NCBI Taxonomy" id="2530374"/>
    <lineage>
        <taxon>Bacteria</taxon>
        <taxon>Bacillati</taxon>
        <taxon>Actinomycetota</taxon>
        <taxon>Actinomycetes</taxon>
        <taxon>Jiangellales</taxon>
        <taxon>Jiangellaceae</taxon>
        <taxon>Jiangella</taxon>
    </lineage>
</organism>
<dbReference type="CDD" id="cd01447">
    <property type="entry name" value="Polysulfide_ST"/>
    <property type="match status" value="1"/>
</dbReference>
<sequence>MQRRRLVVDLALQGGPHGRTGGIEQHDPLADQRLCHRASSFRRAPSKDRPCSIPHAGIPGQCPSHAASHAAAGSFLIVRTSVPTGENTTVSTEQSSVQDLVADAKSRIRNLTTHEVAERIAAGGVTLIDIREPEEVSRDGVIAGAVHAPRGMIEFYADPASPYHRAEFSPAGQTILYCASGGRSALAARALQDLGYTDVAHLDGGLKAWTAEGRSVTVHASVRA</sequence>
<dbReference type="OrthoDB" id="9800872at2"/>
<comment type="caution">
    <text evidence="2">The sequence shown here is derived from an EMBL/GenBank/DDBJ whole genome shotgun (WGS) entry which is preliminary data.</text>
</comment>
<name>A0A4R4RU45_9ACTN</name>
<dbReference type="GO" id="GO:0004792">
    <property type="term" value="F:thiosulfate-cyanide sulfurtransferase activity"/>
    <property type="evidence" value="ECO:0007669"/>
    <property type="project" value="TreeGrafter"/>
</dbReference>
<protein>
    <submittedName>
        <fullName evidence="2">Rhodanese-like domain-containing protein</fullName>
    </submittedName>
</protein>
<gene>
    <name evidence="2" type="ORF">E1212_04970</name>
</gene>
<dbReference type="PANTHER" id="PTHR44086:SF13">
    <property type="entry name" value="THIOSULFATE SULFURTRANSFERASE PSPE"/>
    <property type="match status" value="1"/>
</dbReference>
<keyword evidence="3" id="KW-1185">Reference proteome</keyword>
<accession>A0A4R4RU45</accession>
<dbReference type="InterPro" id="IPR036873">
    <property type="entry name" value="Rhodanese-like_dom_sf"/>
</dbReference>
<dbReference type="Proteomes" id="UP000295621">
    <property type="component" value="Unassembled WGS sequence"/>
</dbReference>
<dbReference type="PROSITE" id="PS50206">
    <property type="entry name" value="RHODANESE_3"/>
    <property type="match status" value="1"/>
</dbReference>
<dbReference type="AlphaFoldDB" id="A0A4R4RU45"/>
<dbReference type="Gene3D" id="3.40.250.10">
    <property type="entry name" value="Rhodanese-like domain"/>
    <property type="match status" value="1"/>
</dbReference>
<dbReference type="InterPro" id="IPR001763">
    <property type="entry name" value="Rhodanese-like_dom"/>
</dbReference>
<evidence type="ECO:0000313" key="3">
    <source>
        <dbReference type="Proteomes" id="UP000295621"/>
    </source>
</evidence>
<evidence type="ECO:0000259" key="1">
    <source>
        <dbReference type="PROSITE" id="PS50206"/>
    </source>
</evidence>
<proteinExistence type="predicted"/>
<dbReference type="PANTHER" id="PTHR44086">
    <property type="entry name" value="THIOSULFATE SULFURTRANSFERASE RDL2, MITOCHONDRIAL-RELATED"/>
    <property type="match status" value="1"/>
</dbReference>
<dbReference type="Pfam" id="PF00581">
    <property type="entry name" value="Rhodanese"/>
    <property type="match status" value="1"/>
</dbReference>
<dbReference type="SUPFAM" id="SSF52821">
    <property type="entry name" value="Rhodanese/Cell cycle control phosphatase"/>
    <property type="match status" value="1"/>
</dbReference>